<evidence type="ECO:0000256" key="2">
    <source>
        <dbReference type="ARBA" id="ARBA00022723"/>
    </source>
</evidence>
<dbReference type="GO" id="GO:0006879">
    <property type="term" value="P:intracellular iron ion homeostasis"/>
    <property type="evidence" value="ECO:0007669"/>
    <property type="project" value="UniProtKB-KW"/>
</dbReference>
<accession>A0AA45C7N6</accession>
<protein>
    <recommendedName>
        <fullName evidence="9">Ferritin</fullName>
    </recommendedName>
</protein>
<dbReference type="InterPro" id="IPR009078">
    <property type="entry name" value="Ferritin-like_SF"/>
</dbReference>
<keyword evidence="2" id="KW-0479">Metal-binding</keyword>
<feature type="region of interest" description="Disordered" evidence="6">
    <location>
        <begin position="95"/>
        <end position="115"/>
    </location>
</feature>
<evidence type="ECO:0008006" key="9">
    <source>
        <dbReference type="Google" id="ProtNLM"/>
    </source>
</evidence>
<evidence type="ECO:0000256" key="5">
    <source>
        <dbReference type="ARBA" id="ARBA00033787"/>
    </source>
</evidence>
<organism evidence="7 8">
    <name type="scientific">Oceanotoga teriensis</name>
    <dbReference type="NCBI Taxonomy" id="515440"/>
    <lineage>
        <taxon>Bacteria</taxon>
        <taxon>Thermotogati</taxon>
        <taxon>Thermotogota</taxon>
        <taxon>Thermotogae</taxon>
        <taxon>Petrotogales</taxon>
        <taxon>Petrotogaceae</taxon>
        <taxon>Oceanotoga</taxon>
    </lineage>
</organism>
<proteinExistence type="predicted"/>
<dbReference type="SUPFAM" id="SSF47240">
    <property type="entry name" value="Ferritin-like"/>
    <property type="match status" value="1"/>
</dbReference>
<dbReference type="RefSeq" id="WP_109604344.1">
    <property type="nucleotide sequence ID" value="NZ_JAMHJO010000003.1"/>
</dbReference>
<dbReference type="GO" id="GO:0046872">
    <property type="term" value="F:metal ion binding"/>
    <property type="evidence" value="ECO:0007669"/>
    <property type="project" value="UniProtKB-KW"/>
</dbReference>
<evidence type="ECO:0000256" key="1">
    <source>
        <dbReference type="ARBA" id="ARBA00022434"/>
    </source>
</evidence>
<name>A0AA45C7N6_9BACT</name>
<evidence type="ECO:0000313" key="7">
    <source>
        <dbReference type="EMBL" id="PWJ95431.1"/>
    </source>
</evidence>
<comment type="caution">
    <text evidence="7">The sequence shown here is derived from an EMBL/GenBank/DDBJ whole genome shotgun (WGS) entry which is preliminary data.</text>
</comment>
<evidence type="ECO:0000313" key="8">
    <source>
        <dbReference type="Proteomes" id="UP000245921"/>
    </source>
</evidence>
<dbReference type="Proteomes" id="UP000245921">
    <property type="component" value="Unassembled WGS sequence"/>
</dbReference>
<dbReference type="InterPro" id="IPR054581">
    <property type="entry name" value="EncFtn-like"/>
</dbReference>
<keyword evidence="8" id="KW-1185">Reference proteome</keyword>
<evidence type="ECO:0000256" key="3">
    <source>
        <dbReference type="ARBA" id="ARBA00023004"/>
    </source>
</evidence>
<feature type="compositionally biased region" description="Basic and acidic residues" evidence="6">
    <location>
        <begin position="100"/>
        <end position="115"/>
    </location>
</feature>
<reference evidence="7 8" key="1">
    <citation type="submission" date="2018-05" db="EMBL/GenBank/DDBJ databases">
        <title>Genomic Encyclopedia of Type Strains, Phase IV (KMG-IV): sequencing the most valuable type-strain genomes for metagenomic binning, comparative biology and taxonomic classification.</title>
        <authorList>
            <person name="Goeker M."/>
        </authorList>
    </citation>
    <scope>NUCLEOTIDE SEQUENCE [LARGE SCALE GENOMIC DNA]</scope>
    <source>
        <strain evidence="7 8">DSM 24906</strain>
    </source>
</reference>
<dbReference type="GO" id="GO:0004322">
    <property type="term" value="F:ferroxidase activity"/>
    <property type="evidence" value="ECO:0007669"/>
    <property type="project" value="InterPro"/>
</dbReference>
<dbReference type="AlphaFoldDB" id="A0AA45C7N6"/>
<dbReference type="Gene3D" id="6.10.140.1960">
    <property type="match status" value="1"/>
</dbReference>
<dbReference type="EMBL" id="QGGI01000005">
    <property type="protein sequence ID" value="PWJ95431.1"/>
    <property type="molecule type" value="Genomic_DNA"/>
</dbReference>
<sequence>MGDYHESYDALDQRTRDLTRALNSLKEEIEAVDWYNQRVALAENEELKSIMAHNRDEEIEHAVMTLEWLRRNMDGWDEEMKTYLFKEGNITDLEEEIEKSEDSKDESLGIKDMNK</sequence>
<dbReference type="InterPro" id="IPR030907">
    <property type="entry name" value="Ferrit_encaps"/>
</dbReference>
<evidence type="ECO:0000256" key="6">
    <source>
        <dbReference type="SAM" id="MobiDB-lite"/>
    </source>
</evidence>
<dbReference type="NCBIfam" id="TIGR04535">
    <property type="entry name" value="ferrit_encaps"/>
    <property type="match status" value="1"/>
</dbReference>
<keyword evidence="3" id="KW-0408">Iron</keyword>
<gene>
    <name evidence="7" type="ORF">C7380_10558</name>
</gene>
<dbReference type="Pfam" id="PF22277">
    <property type="entry name" value="EncFtn-like"/>
    <property type="match status" value="1"/>
</dbReference>
<dbReference type="GO" id="GO:0140737">
    <property type="term" value="C:encapsulin nanocompartment"/>
    <property type="evidence" value="ECO:0007669"/>
    <property type="project" value="UniProtKB-SubCell"/>
</dbReference>
<evidence type="ECO:0000256" key="4">
    <source>
        <dbReference type="ARBA" id="ARBA00033738"/>
    </source>
</evidence>
<keyword evidence="5" id="KW-1284">Encapsulin nanocompartment</keyword>
<comment type="subcellular location">
    <subcellularLocation>
        <location evidence="4">Encapsulin nanocompartment</location>
    </subcellularLocation>
</comment>
<keyword evidence="1" id="KW-0409">Iron storage</keyword>